<dbReference type="NCBIfam" id="TIGR04335">
    <property type="entry name" value="AmmeMemoSam_A"/>
    <property type="match status" value="1"/>
</dbReference>
<gene>
    <name evidence="3" type="ORF">HA332_08265</name>
</gene>
<dbReference type="InterPro" id="IPR027485">
    <property type="entry name" value="AMMECR1_N"/>
</dbReference>
<dbReference type="PANTHER" id="PTHR13016:SF0">
    <property type="entry name" value="AMME SYNDROME CANDIDATE GENE 1 PROTEIN"/>
    <property type="match status" value="1"/>
</dbReference>
<dbReference type="PANTHER" id="PTHR13016">
    <property type="entry name" value="AMMECR1 HOMOLOG"/>
    <property type="match status" value="1"/>
</dbReference>
<dbReference type="Proteomes" id="UP000646844">
    <property type="component" value="Unassembled WGS sequence"/>
</dbReference>
<dbReference type="HAMAP" id="MF_00645">
    <property type="entry name" value="AMMECR1"/>
    <property type="match status" value="1"/>
</dbReference>
<dbReference type="EMBL" id="DUJO01000037">
    <property type="protein sequence ID" value="HII74349.1"/>
    <property type="molecule type" value="Genomic_DNA"/>
</dbReference>
<reference evidence="3" key="1">
    <citation type="journal article" date="2020" name="bioRxiv">
        <title>A rank-normalized archaeal taxonomy based on genome phylogeny resolves widespread incomplete and uneven classifications.</title>
        <authorList>
            <person name="Rinke C."/>
            <person name="Chuvochina M."/>
            <person name="Mussig A.J."/>
            <person name="Chaumeil P.-A."/>
            <person name="Waite D.W."/>
            <person name="Whitman W.B."/>
            <person name="Parks D.H."/>
            <person name="Hugenholtz P."/>
        </authorList>
    </citation>
    <scope>NUCLEOTIDE SEQUENCE</scope>
    <source>
        <strain evidence="3">UBA8838</strain>
    </source>
</reference>
<organism evidence="3 4">
    <name type="scientific">Sulfurisphaera tokodaii</name>
    <dbReference type="NCBI Taxonomy" id="111955"/>
    <lineage>
        <taxon>Archaea</taxon>
        <taxon>Thermoproteota</taxon>
        <taxon>Thermoprotei</taxon>
        <taxon>Sulfolobales</taxon>
        <taxon>Sulfolobaceae</taxon>
        <taxon>Sulfurisphaera</taxon>
    </lineage>
</organism>
<name>A0A832TEB3_9CREN</name>
<dbReference type="SMR" id="A0A832TEB3"/>
<evidence type="ECO:0000256" key="1">
    <source>
        <dbReference type="HAMAP-Rule" id="MF_00645"/>
    </source>
</evidence>
<dbReference type="InterPro" id="IPR036071">
    <property type="entry name" value="AMMECR1_dom_sf"/>
</dbReference>
<proteinExistence type="inferred from homology"/>
<dbReference type="Gene3D" id="3.30.700.20">
    <property type="entry name" value="Hypothetical protein ph0010, domain 1"/>
    <property type="match status" value="1"/>
</dbReference>
<dbReference type="InterPro" id="IPR023472">
    <property type="entry name" value="Uncharacterised_MJ0810"/>
</dbReference>
<dbReference type="Gene3D" id="3.30.1490.150">
    <property type="entry name" value="Hypothetical protein ph0010, domain 2"/>
    <property type="match status" value="1"/>
</dbReference>
<protein>
    <recommendedName>
        <fullName evidence="1">Protein HA332_08265</fullName>
    </recommendedName>
</protein>
<accession>A0A832TEB3</accession>
<dbReference type="NCBIfam" id="TIGR00296">
    <property type="entry name" value="TIGR00296 family protein"/>
    <property type="match status" value="1"/>
</dbReference>
<dbReference type="InterPro" id="IPR023473">
    <property type="entry name" value="AMMECR1"/>
</dbReference>
<evidence type="ECO:0000313" key="3">
    <source>
        <dbReference type="EMBL" id="HII74349.1"/>
    </source>
</evidence>
<dbReference type="InterPro" id="IPR002733">
    <property type="entry name" value="AMMECR1_domain"/>
</dbReference>
<dbReference type="RefSeq" id="WP_010978169.1">
    <property type="nucleotide sequence ID" value="NZ_BAABQO010000002.1"/>
</dbReference>
<dbReference type="AlphaFoldDB" id="A0A832TEB3"/>
<evidence type="ECO:0000259" key="2">
    <source>
        <dbReference type="PROSITE" id="PS51112"/>
    </source>
</evidence>
<dbReference type="PROSITE" id="PS51112">
    <property type="entry name" value="AMMECR1"/>
    <property type="match status" value="1"/>
</dbReference>
<comment type="caution">
    <text evidence="3">The sequence shown here is derived from an EMBL/GenBank/DDBJ whole genome shotgun (WGS) entry which is preliminary data.</text>
</comment>
<dbReference type="SUPFAM" id="SSF143447">
    <property type="entry name" value="AMMECR1-like"/>
    <property type="match status" value="1"/>
</dbReference>
<dbReference type="InterPro" id="IPR027623">
    <property type="entry name" value="AmmeMemoSam_A"/>
</dbReference>
<evidence type="ECO:0000313" key="4">
    <source>
        <dbReference type="Proteomes" id="UP000646844"/>
    </source>
</evidence>
<dbReference type="OMA" id="FEHFFSH"/>
<feature type="domain" description="AMMECR1" evidence="2">
    <location>
        <begin position="15"/>
        <end position="213"/>
    </location>
</feature>
<dbReference type="GeneID" id="1458117"/>
<sequence>MSQEQLVAVNELNENLGKVLIKIARDSIANKLGILKINLEDYLSSLNDPILNKKGLAFVTLETYYGNSTSLRGCIGYVEAVAPLKEIVSKAAIAAAFSDPRFPPLSKGEFDNIIIEVTVLTKPQEIDVENRWELPKKIKVGEDGLIVEYGILYSGLLLPQVPMEYCWDEETFLAETCIKAGLEPDCWLNNKVKIKKFQGIIFREEKPKSEKILIIKPSEVKCKKEEISLL</sequence>
<dbReference type="Pfam" id="PF01871">
    <property type="entry name" value="AMMECR1"/>
    <property type="match status" value="1"/>
</dbReference>